<feature type="compositionally biased region" description="Polar residues" evidence="2">
    <location>
        <begin position="387"/>
        <end position="399"/>
    </location>
</feature>
<feature type="coiled-coil region" evidence="1">
    <location>
        <begin position="52"/>
        <end position="98"/>
    </location>
</feature>
<evidence type="ECO:0000313" key="3">
    <source>
        <dbReference type="EMBL" id="KAK2953707.1"/>
    </source>
</evidence>
<reference evidence="3 4" key="1">
    <citation type="journal article" date="2022" name="bioRxiv">
        <title>Genomics of Preaxostyla Flagellates Illuminates Evolutionary Transitions and the Path Towards Mitochondrial Loss.</title>
        <authorList>
            <person name="Novak L.V.F."/>
            <person name="Treitli S.C."/>
            <person name="Pyrih J."/>
            <person name="Halakuc P."/>
            <person name="Pipaliya S.V."/>
            <person name="Vacek V."/>
            <person name="Brzon O."/>
            <person name="Soukal P."/>
            <person name="Eme L."/>
            <person name="Dacks J.B."/>
            <person name="Karnkowska A."/>
            <person name="Elias M."/>
            <person name="Hampl V."/>
        </authorList>
    </citation>
    <scope>NUCLEOTIDE SEQUENCE [LARGE SCALE GENOMIC DNA]</scope>
    <source>
        <strain evidence="3">NAU3</strain>
        <tissue evidence="3">Gut</tissue>
    </source>
</reference>
<feature type="region of interest" description="Disordered" evidence="2">
    <location>
        <begin position="17"/>
        <end position="41"/>
    </location>
</feature>
<evidence type="ECO:0000313" key="4">
    <source>
        <dbReference type="Proteomes" id="UP001281761"/>
    </source>
</evidence>
<evidence type="ECO:0000256" key="2">
    <source>
        <dbReference type="SAM" id="MobiDB-lite"/>
    </source>
</evidence>
<feature type="region of interest" description="Disordered" evidence="2">
    <location>
        <begin position="370"/>
        <end position="407"/>
    </location>
</feature>
<gene>
    <name evidence="3" type="ORF">BLNAU_11264</name>
</gene>
<name>A0ABQ9XMT9_9EUKA</name>
<accession>A0ABQ9XMT9</accession>
<feature type="compositionally biased region" description="Basic and acidic residues" evidence="2">
    <location>
        <begin position="519"/>
        <end position="531"/>
    </location>
</feature>
<feature type="compositionally biased region" description="Polar residues" evidence="2">
    <location>
        <begin position="682"/>
        <end position="691"/>
    </location>
</feature>
<feature type="coiled-coil region" evidence="1">
    <location>
        <begin position="705"/>
        <end position="732"/>
    </location>
</feature>
<sequence length="738" mass="85792">MSRGNYHTQWNTSTYSSAFSPHFSSQTPQSRNPPPHISEGLNSTLQTQREIILDLEDQLNDAHLHAEKLNRELRQSFENELQTMRKEYEFTISNLESELAARTENDLQMNSTLLQETISSQRGKEHRSRQSFELYENSIRCGIDVEAIISSEQKLSDDLRREQVENDQLKREVSKYRSECVRLQTQLAFLQKRTLSGLSPLSTTISLEQIPYSSTGASTLSSIESKTTFTQSQLSQIEKNELQTIQTEKQQTEQENIALRRDILTLQKEKKRHAEHISKSDIEIDHLTRQLDELILMNEHLQNHLHEEEQRHQEAIDELQRRISSQNDEQEQQIYRDTILLQRELERAKRDLHKCHDDNDKITQELTALQQSSQNISTPDELDASKHTSTQRELSNLQKENMEMRQENSRLMEENENLQKELKTATTIAETHKAQSPRENISSNDALVSQLKEDHDSYVKELTSKHQNELNELKRDFITKQDALREEMKKQEDESRRQMEQLRDTNNRLQTTLNILTEQEAKSHGKERGDATAESEFQLTERSTNESFLTVSEEHISAEDLYIIVKQARKLDVFVTDFVTWYENERQIAISQESSPIRVKHILIDPTTGEQRIFNGPPIEKLQKDSRKSTVVEHQTHDDEEALPPTIQLESVLNRIGERLSSLFEQARNVLTFLNHFDETNEVPTTASQPGLSPDPSLTPVENENRKLLVELNTLTRKLEDSKKHISQLEGELRLKKL</sequence>
<feature type="region of interest" description="Disordered" evidence="2">
    <location>
        <begin position="682"/>
        <end position="701"/>
    </location>
</feature>
<feature type="region of interest" description="Disordered" evidence="2">
    <location>
        <begin position="485"/>
        <end position="539"/>
    </location>
</feature>
<keyword evidence="4" id="KW-1185">Reference proteome</keyword>
<feature type="coiled-coil region" evidence="1">
    <location>
        <begin position="152"/>
        <end position="193"/>
    </location>
</feature>
<feature type="compositionally biased region" description="Basic and acidic residues" evidence="2">
    <location>
        <begin position="485"/>
        <end position="506"/>
    </location>
</feature>
<evidence type="ECO:0000256" key="1">
    <source>
        <dbReference type="SAM" id="Coils"/>
    </source>
</evidence>
<keyword evidence="1" id="KW-0175">Coiled coil</keyword>
<protein>
    <recommendedName>
        <fullName evidence="5">Coiled-coil protein</fullName>
    </recommendedName>
</protein>
<feature type="compositionally biased region" description="Polar residues" evidence="2">
    <location>
        <begin position="507"/>
        <end position="517"/>
    </location>
</feature>
<feature type="compositionally biased region" description="Polar residues" evidence="2">
    <location>
        <begin position="17"/>
        <end position="30"/>
    </location>
</feature>
<comment type="caution">
    <text evidence="3">The sequence shown here is derived from an EMBL/GenBank/DDBJ whole genome shotgun (WGS) entry which is preliminary data.</text>
</comment>
<evidence type="ECO:0008006" key="5">
    <source>
        <dbReference type="Google" id="ProtNLM"/>
    </source>
</evidence>
<proteinExistence type="predicted"/>
<dbReference type="EMBL" id="JARBJD010000087">
    <property type="protein sequence ID" value="KAK2953707.1"/>
    <property type="molecule type" value="Genomic_DNA"/>
</dbReference>
<dbReference type="Proteomes" id="UP001281761">
    <property type="component" value="Unassembled WGS sequence"/>
</dbReference>
<organism evidence="3 4">
    <name type="scientific">Blattamonas nauphoetae</name>
    <dbReference type="NCBI Taxonomy" id="2049346"/>
    <lineage>
        <taxon>Eukaryota</taxon>
        <taxon>Metamonada</taxon>
        <taxon>Preaxostyla</taxon>
        <taxon>Oxymonadida</taxon>
        <taxon>Blattamonas</taxon>
    </lineage>
</organism>